<evidence type="ECO:0000313" key="3">
    <source>
        <dbReference type="Proteomes" id="UP000030669"/>
    </source>
</evidence>
<dbReference type="OMA" id="ITTRMRM"/>
<feature type="compositionally biased region" description="Low complexity" evidence="1">
    <location>
        <begin position="134"/>
        <end position="147"/>
    </location>
</feature>
<gene>
    <name evidence="2" type="ORF">GLOTRDRAFT_121912</name>
</gene>
<dbReference type="RefSeq" id="XP_007867357.1">
    <property type="nucleotide sequence ID" value="XM_007869166.1"/>
</dbReference>
<dbReference type="EMBL" id="KB469304">
    <property type="protein sequence ID" value="EPQ54000.1"/>
    <property type="molecule type" value="Genomic_DNA"/>
</dbReference>
<evidence type="ECO:0000256" key="1">
    <source>
        <dbReference type="SAM" id="MobiDB-lite"/>
    </source>
</evidence>
<dbReference type="AlphaFoldDB" id="S7RI98"/>
<dbReference type="HOGENOM" id="CLU_055848_0_0_1"/>
<reference evidence="2 3" key="1">
    <citation type="journal article" date="2012" name="Science">
        <title>The Paleozoic origin of enzymatic lignin decomposition reconstructed from 31 fungal genomes.</title>
        <authorList>
            <person name="Floudas D."/>
            <person name="Binder M."/>
            <person name="Riley R."/>
            <person name="Barry K."/>
            <person name="Blanchette R.A."/>
            <person name="Henrissat B."/>
            <person name="Martinez A.T."/>
            <person name="Otillar R."/>
            <person name="Spatafora J.W."/>
            <person name="Yadav J.S."/>
            <person name="Aerts A."/>
            <person name="Benoit I."/>
            <person name="Boyd A."/>
            <person name="Carlson A."/>
            <person name="Copeland A."/>
            <person name="Coutinho P.M."/>
            <person name="de Vries R.P."/>
            <person name="Ferreira P."/>
            <person name="Findley K."/>
            <person name="Foster B."/>
            <person name="Gaskell J."/>
            <person name="Glotzer D."/>
            <person name="Gorecki P."/>
            <person name="Heitman J."/>
            <person name="Hesse C."/>
            <person name="Hori C."/>
            <person name="Igarashi K."/>
            <person name="Jurgens J.A."/>
            <person name="Kallen N."/>
            <person name="Kersten P."/>
            <person name="Kohler A."/>
            <person name="Kuees U."/>
            <person name="Kumar T.K.A."/>
            <person name="Kuo A."/>
            <person name="LaButti K."/>
            <person name="Larrondo L.F."/>
            <person name="Lindquist E."/>
            <person name="Ling A."/>
            <person name="Lombard V."/>
            <person name="Lucas S."/>
            <person name="Lundell T."/>
            <person name="Martin R."/>
            <person name="McLaughlin D.J."/>
            <person name="Morgenstern I."/>
            <person name="Morin E."/>
            <person name="Murat C."/>
            <person name="Nagy L.G."/>
            <person name="Nolan M."/>
            <person name="Ohm R.A."/>
            <person name="Patyshakuliyeva A."/>
            <person name="Rokas A."/>
            <person name="Ruiz-Duenas F.J."/>
            <person name="Sabat G."/>
            <person name="Salamov A."/>
            <person name="Samejima M."/>
            <person name="Schmutz J."/>
            <person name="Slot J.C."/>
            <person name="St John F."/>
            <person name="Stenlid J."/>
            <person name="Sun H."/>
            <person name="Sun S."/>
            <person name="Syed K."/>
            <person name="Tsang A."/>
            <person name="Wiebenga A."/>
            <person name="Young D."/>
            <person name="Pisabarro A."/>
            <person name="Eastwood D.C."/>
            <person name="Martin F."/>
            <person name="Cullen D."/>
            <person name="Grigoriev I.V."/>
            <person name="Hibbett D.S."/>
        </authorList>
    </citation>
    <scope>NUCLEOTIDE SEQUENCE [LARGE SCALE GENOMIC DNA]</scope>
    <source>
        <strain evidence="2 3">ATCC 11539</strain>
    </source>
</reference>
<dbReference type="Proteomes" id="UP000030669">
    <property type="component" value="Unassembled WGS sequence"/>
</dbReference>
<evidence type="ECO:0000313" key="2">
    <source>
        <dbReference type="EMBL" id="EPQ54000.1"/>
    </source>
</evidence>
<dbReference type="GeneID" id="19300792"/>
<feature type="compositionally biased region" description="Polar residues" evidence="1">
    <location>
        <begin position="163"/>
        <end position="176"/>
    </location>
</feature>
<proteinExistence type="predicted"/>
<keyword evidence="3" id="KW-1185">Reference proteome</keyword>
<accession>S7RI98</accession>
<dbReference type="OrthoDB" id="3256438at2759"/>
<dbReference type="KEGG" id="gtr:GLOTRDRAFT_121912"/>
<feature type="compositionally biased region" description="Low complexity" evidence="1">
    <location>
        <begin position="1"/>
        <end position="16"/>
    </location>
</feature>
<feature type="region of interest" description="Disordered" evidence="1">
    <location>
        <begin position="1"/>
        <end position="52"/>
    </location>
</feature>
<sequence length="257" mass="28173">MSCSVTTTTVAAPSSSLPVPGGVRKRTSSFSTPKPGPHKVPRTTSSGTRPLRRTISFAVLPNTPVDDTLYTGDGFEPPPFAPTGAPAPQRTHKPDCSSLVPYNRTLRFYKEQRERRKGLSRTYSEHNLAFGSAPIPTTPDTSSMPTSRLPVPKPAQTVKIESRTTSPLSPHPSNNLARRRLPRGKREPDLYRVAIMTRMRCSPEGQKILLMGPRLAVSILSATRELERMVGERDGDGDVVMKTEPPGEDWEMVDCGL</sequence>
<dbReference type="STRING" id="670483.S7RI98"/>
<organism evidence="2 3">
    <name type="scientific">Gloeophyllum trabeum (strain ATCC 11539 / FP-39264 / Madison 617)</name>
    <name type="common">Brown rot fungus</name>
    <dbReference type="NCBI Taxonomy" id="670483"/>
    <lineage>
        <taxon>Eukaryota</taxon>
        <taxon>Fungi</taxon>
        <taxon>Dikarya</taxon>
        <taxon>Basidiomycota</taxon>
        <taxon>Agaricomycotina</taxon>
        <taxon>Agaricomycetes</taxon>
        <taxon>Gloeophyllales</taxon>
        <taxon>Gloeophyllaceae</taxon>
        <taxon>Gloeophyllum</taxon>
    </lineage>
</organism>
<feature type="region of interest" description="Disordered" evidence="1">
    <location>
        <begin position="130"/>
        <end position="185"/>
    </location>
</feature>
<protein>
    <submittedName>
        <fullName evidence="2">Uncharacterized protein</fullName>
    </submittedName>
</protein>
<name>S7RI98_GLOTA</name>
<dbReference type="eggNOG" id="ENOG502STE7">
    <property type="taxonomic scope" value="Eukaryota"/>
</dbReference>